<accession>A0A0U2JJT5</accession>
<dbReference type="EMBL" id="CP013650">
    <property type="protein sequence ID" value="ALT00087.1"/>
    <property type="molecule type" value="Genomic_DNA"/>
</dbReference>
<dbReference type="Pfam" id="PF11137">
    <property type="entry name" value="DUF2909"/>
    <property type="match status" value="1"/>
</dbReference>
<evidence type="ECO:0000313" key="2">
    <source>
        <dbReference type="EMBL" id="ALT00087.1"/>
    </source>
</evidence>
<organism evidence="2 3">
    <name type="scientific">Lacimicrobium alkaliphilum</name>
    <dbReference type="NCBI Taxonomy" id="1526571"/>
    <lineage>
        <taxon>Bacteria</taxon>
        <taxon>Pseudomonadati</taxon>
        <taxon>Pseudomonadota</taxon>
        <taxon>Gammaproteobacteria</taxon>
        <taxon>Alteromonadales</taxon>
        <taxon>Alteromonadaceae</taxon>
        <taxon>Lacimicrobium</taxon>
    </lineage>
</organism>
<keyword evidence="3" id="KW-1185">Reference proteome</keyword>
<name>A0A0U2JJT5_9ALTE</name>
<evidence type="ECO:0000313" key="3">
    <source>
        <dbReference type="Proteomes" id="UP000068447"/>
    </source>
</evidence>
<feature type="transmembrane region" description="Helical" evidence="1">
    <location>
        <begin position="45"/>
        <end position="64"/>
    </location>
</feature>
<keyword evidence="1" id="KW-0812">Transmembrane</keyword>
<dbReference type="OrthoDB" id="5706633at2"/>
<evidence type="ECO:0008006" key="4">
    <source>
        <dbReference type="Google" id="ProtNLM"/>
    </source>
</evidence>
<protein>
    <recommendedName>
        <fullName evidence="4">DUF2909 domain-containing protein</fullName>
    </recommendedName>
</protein>
<dbReference type="AlphaFoldDB" id="A0A0U2JJT5"/>
<reference evidence="2 3" key="1">
    <citation type="submission" date="2015-12" db="EMBL/GenBank/DDBJ databases">
        <title>Complete genome of Lacimicrobium alkaliphilum KCTC 32984.</title>
        <authorList>
            <person name="Kim S.-G."/>
            <person name="Lee Y.-J."/>
        </authorList>
    </citation>
    <scope>NUCLEOTIDE SEQUENCE [LARGE SCALE GENOMIC DNA]</scope>
    <source>
        <strain evidence="2 3">YelD216</strain>
    </source>
</reference>
<dbReference type="KEGG" id="lal:AT746_18645"/>
<gene>
    <name evidence="2" type="ORF">AT746_18645</name>
</gene>
<keyword evidence="1" id="KW-0472">Membrane</keyword>
<sequence>MLVKIIVVCLLIFMVFNLFRAMKIMLNGNPDQQQSMTKFIGRRVMTSALIMLLILLALAMGWITPNPRPY</sequence>
<keyword evidence="1" id="KW-1133">Transmembrane helix</keyword>
<proteinExistence type="predicted"/>
<dbReference type="InterPro" id="IPR021313">
    <property type="entry name" value="DUF2909"/>
</dbReference>
<evidence type="ECO:0000256" key="1">
    <source>
        <dbReference type="SAM" id="Phobius"/>
    </source>
</evidence>
<dbReference type="Proteomes" id="UP000068447">
    <property type="component" value="Chromosome"/>
</dbReference>
<dbReference type="STRING" id="1526571.AT746_18645"/>
<dbReference type="RefSeq" id="WP_062483504.1">
    <property type="nucleotide sequence ID" value="NZ_CP013650.1"/>
</dbReference>